<feature type="region of interest" description="Disordered" evidence="2">
    <location>
        <begin position="143"/>
        <end position="163"/>
    </location>
</feature>
<organism evidence="3 4">
    <name type="scientific">Oleoguttula mirabilis</name>
    <dbReference type="NCBI Taxonomy" id="1507867"/>
    <lineage>
        <taxon>Eukaryota</taxon>
        <taxon>Fungi</taxon>
        <taxon>Dikarya</taxon>
        <taxon>Ascomycota</taxon>
        <taxon>Pezizomycotina</taxon>
        <taxon>Dothideomycetes</taxon>
        <taxon>Dothideomycetidae</taxon>
        <taxon>Mycosphaerellales</taxon>
        <taxon>Teratosphaeriaceae</taxon>
        <taxon>Oleoguttula</taxon>
    </lineage>
</organism>
<gene>
    <name evidence="3" type="ORF">LTR36_000659</name>
</gene>
<keyword evidence="4" id="KW-1185">Reference proteome</keyword>
<reference evidence="3 4" key="1">
    <citation type="submission" date="2021-11" db="EMBL/GenBank/DDBJ databases">
        <title>Black yeast isolated from Biological Soil Crust.</title>
        <authorList>
            <person name="Kurbessoian T."/>
        </authorList>
    </citation>
    <scope>NUCLEOTIDE SEQUENCE [LARGE SCALE GENOMIC DNA]</scope>
    <source>
        <strain evidence="3 4">CCFEE 5522</strain>
    </source>
</reference>
<evidence type="ECO:0000313" key="4">
    <source>
        <dbReference type="Proteomes" id="UP001324427"/>
    </source>
</evidence>
<evidence type="ECO:0000313" key="3">
    <source>
        <dbReference type="EMBL" id="KAK4547701.1"/>
    </source>
</evidence>
<evidence type="ECO:0000256" key="2">
    <source>
        <dbReference type="SAM" id="MobiDB-lite"/>
    </source>
</evidence>
<feature type="coiled-coil region" evidence="1">
    <location>
        <begin position="232"/>
        <end position="259"/>
    </location>
</feature>
<proteinExistence type="predicted"/>
<dbReference type="Proteomes" id="UP001324427">
    <property type="component" value="Unassembled WGS sequence"/>
</dbReference>
<dbReference type="EMBL" id="JAVFHQ010000010">
    <property type="protein sequence ID" value="KAK4547701.1"/>
    <property type="molecule type" value="Genomic_DNA"/>
</dbReference>
<dbReference type="AlphaFoldDB" id="A0AAV9JQI5"/>
<sequence>MSSPQSAPTPPESQSSLCNSCGTNTGLDRIDATRLNELLESVKQRLSRDVYGNIFIKGGNLGNDKRHGQLGEVFSLMSRLEGFKVTMDNYIALHAPKKTVETAKTGKANENLTAAIQGVVEAQVSGQLRDLSIRCERLEDRVQKSDTRREKSEKSKVDDAQRTKDLEGKLQKATLALETKLHTRTGGGDQAGAQTTQAMPAKAYFSIKDRLEKLESAHAGPKTVVGYHAAAVDAVKGRVAALEKQLGETRKEHAMFESKVRVKVDGMAAEIAKLDGTVVNVHERMGSLEEMVVCEGSSAEQGDED</sequence>
<evidence type="ECO:0000256" key="1">
    <source>
        <dbReference type="SAM" id="Coils"/>
    </source>
</evidence>
<feature type="region of interest" description="Disordered" evidence="2">
    <location>
        <begin position="1"/>
        <end position="20"/>
    </location>
</feature>
<keyword evidence="1" id="KW-0175">Coiled coil</keyword>
<comment type="caution">
    <text evidence="3">The sequence shown here is derived from an EMBL/GenBank/DDBJ whole genome shotgun (WGS) entry which is preliminary data.</text>
</comment>
<accession>A0AAV9JQI5</accession>
<name>A0AAV9JQI5_9PEZI</name>
<protein>
    <submittedName>
        <fullName evidence="3">Uncharacterized protein</fullName>
    </submittedName>
</protein>